<protein>
    <submittedName>
        <fullName evidence="3">Phage tail tape measure protein, TP901 family, core region</fullName>
    </submittedName>
</protein>
<accession>A0A1I1FFD5</accession>
<gene>
    <name evidence="3" type="ORF">SAMN02745150_01438</name>
</gene>
<dbReference type="PANTHER" id="PTHR37813">
    <property type="entry name" value="FELS-2 PROPHAGE PROTEIN"/>
    <property type="match status" value="1"/>
</dbReference>
<keyword evidence="1" id="KW-1188">Viral release from host cell</keyword>
<evidence type="ECO:0000256" key="1">
    <source>
        <dbReference type="ARBA" id="ARBA00022612"/>
    </source>
</evidence>
<evidence type="ECO:0000313" key="3">
    <source>
        <dbReference type="EMBL" id="SFB95780.1"/>
    </source>
</evidence>
<dbReference type="EMBL" id="FOKY01000028">
    <property type="protein sequence ID" value="SFB95780.1"/>
    <property type="molecule type" value="Genomic_DNA"/>
</dbReference>
<dbReference type="PANTHER" id="PTHR37813:SF1">
    <property type="entry name" value="FELS-2 PROPHAGE PROTEIN"/>
    <property type="match status" value="1"/>
</dbReference>
<dbReference type="Proteomes" id="UP000240042">
    <property type="component" value="Unassembled WGS sequence"/>
</dbReference>
<dbReference type="STRING" id="34097.SAMN02745150_01438"/>
<evidence type="ECO:0000259" key="2">
    <source>
        <dbReference type="Pfam" id="PF10145"/>
    </source>
</evidence>
<dbReference type="AlphaFoldDB" id="A0A1I1FFD5"/>
<name>A0A1I1FFD5_BREAD</name>
<dbReference type="InterPro" id="IPR010090">
    <property type="entry name" value="Phage_tape_meas"/>
</dbReference>
<feature type="domain" description="Phage tail tape measure protein" evidence="2">
    <location>
        <begin position="92"/>
        <end position="269"/>
    </location>
</feature>
<dbReference type="OrthoDB" id="1414895at2"/>
<proteinExistence type="predicted"/>
<organism evidence="3 4">
    <name type="scientific">Brevinema andersonii</name>
    <dbReference type="NCBI Taxonomy" id="34097"/>
    <lineage>
        <taxon>Bacteria</taxon>
        <taxon>Pseudomonadati</taxon>
        <taxon>Spirochaetota</taxon>
        <taxon>Spirochaetia</taxon>
        <taxon>Brevinematales</taxon>
        <taxon>Brevinemataceae</taxon>
        <taxon>Brevinema</taxon>
    </lineage>
</organism>
<sequence length="340" mass="35290">MAKNTAKFLVELEDKITGPLKKVVASFESLEKAEQSLNKLKKASLGLVLALGASLGLAANKAAGFESALAPVKTLLTGTAEEVKTSAQSIEKAALSWSRIHKQSSEEYLSGAYNLLSAGLTAEQAVAGTNKALALATATMGDTATATVLLGTLYNNFGNKANNAEAEMGKLADTVTKTQQLFQIANLGQLNEGLKYAASSAQAFNVSFEQTSAVVGQLNTLGLSGSMAGTAFNAMTAKLSAGALELGYGISYTEDGGLDLIKTLENLSQVGADADTINRIFVQEAAKGINFLTGKLGDLKNNYEAVLDASGATAKAQKIMEQTFNSQLGILGNNFANLGK</sequence>
<dbReference type="RefSeq" id="WP_092320114.1">
    <property type="nucleotide sequence ID" value="NZ_FOKY01000028.1"/>
</dbReference>
<dbReference type="Pfam" id="PF10145">
    <property type="entry name" value="PhageMin_Tail"/>
    <property type="match status" value="1"/>
</dbReference>
<evidence type="ECO:0000313" key="4">
    <source>
        <dbReference type="Proteomes" id="UP000240042"/>
    </source>
</evidence>
<reference evidence="4" key="1">
    <citation type="submission" date="2016-10" db="EMBL/GenBank/DDBJ databases">
        <authorList>
            <person name="Varghese N."/>
            <person name="Submissions S."/>
        </authorList>
    </citation>
    <scope>NUCLEOTIDE SEQUENCE [LARGE SCALE GENOMIC DNA]</scope>
    <source>
        <strain evidence="4">ATCC 43811</strain>
    </source>
</reference>
<dbReference type="NCBIfam" id="TIGR01760">
    <property type="entry name" value="tape_meas_TP901"/>
    <property type="match status" value="1"/>
</dbReference>
<keyword evidence="4" id="KW-1185">Reference proteome</keyword>